<proteinExistence type="predicted"/>
<dbReference type="HOGENOM" id="CLU_891529_0_0_1"/>
<feature type="region of interest" description="Disordered" evidence="1">
    <location>
        <begin position="83"/>
        <end position="155"/>
    </location>
</feature>
<feature type="region of interest" description="Disordered" evidence="1">
    <location>
        <begin position="1"/>
        <end position="37"/>
    </location>
</feature>
<feature type="compositionally biased region" description="Low complexity" evidence="1">
    <location>
        <begin position="1"/>
        <end position="22"/>
    </location>
</feature>
<organism evidence="2 3">
    <name type="scientific">Collybiopsis luxurians FD-317 M1</name>
    <dbReference type="NCBI Taxonomy" id="944289"/>
    <lineage>
        <taxon>Eukaryota</taxon>
        <taxon>Fungi</taxon>
        <taxon>Dikarya</taxon>
        <taxon>Basidiomycota</taxon>
        <taxon>Agaricomycotina</taxon>
        <taxon>Agaricomycetes</taxon>
        <taxon>Agaricomycetidae</taxon>
        <taxon>Agaricales</taxon>
        <taxon>Marasmiineae</taxon>
        <taxon>Omphalotaceae</taxon>
        <taxon>Collybiopsis</taxon>
        <taxon>Collybiopsis luxurians</taxon>
    </lineage>
</organism>
<name>A0A0D0BPQ3_9AGAR</name>
<dbReference type="AlphaFoldDB" id="A0A0D0BPQ3"/>
<protein>
    <submittedName>
        <fullName evidence="2">Uncharacterized protein</fullName>
    </submittedName>
</protein>
<gene>
    <name evidence="2" type="ORF">GYMLUDRAFT_64745</name>
</gene>
<accession>A0A0D0BPQ3</accession>
<evidence type="ECO:0000313" key="2">
    <source>
        <dbReference type="EMBL" id="KIK51574.1"/>
    </source>
</evidence>
<dbReference type="EMBL" id="KN834860">
    <property type="protein sequence ID" value="KIK51574.1"/>
    <property type="molecule type" value="Genomic_DNA"/>
</dbReference>
<reference evidence="2 3" key="1">
    <citation type="submission" date="2014-04" db="EMBL/GenBank/DDBJ databases">
        <title>Evolutionary Origins and Diversification of the Mycorrhizal Mutualists.</title>
        <authorList>
            <consortium name="DOE Joint Genome Institute"/>
            <consortium name="Mycorrhizal Genomics Consortium"/>
            <person name="Kohler A."/>
            <person name="Kuo A."/>
            <person name="Nagy L.G."/>
            <person name="Floudas D."/>
            <person name="Copeland A."/>
            <person name="Barry K.W."/>
            <person name="Cichocki N."/>
            <person name="Veneault-Fourrey C."/>
            <person name="LaButti K."/>
            <person name="Lindquist E.A."/>
            <person name="Lipzen A."/>
            <person name="Lundell T."/>
            <person name="Morin E."/>
            <person name="Murat C."/>
            <person name="Riley R."/>
            <person name="Ohm R."/>
            <person name="Sun H."/>
            <person name="Tunlid A."/>
            <person name="Henrissat B."/>
            <person name="Grigoriev I.V."/>
            <person name="Hibbett D.S."/>
            <person name="Martin F."/>
        </authorList>
    </citation>
    <scope>NUCLEOTIDE SEQUENCE [LARGE SCALE GENOMIC DNA]</scope>
    <source>
        <strain evidence="2 3">FD-317 M1</strain>
    </source>
</reference>
<sequence length="312" mass="33793">MQRTISRSSSSNNASTVRNTSTTRRRSLPRPPDSLTSALLSSANSVSLLNSNSDVDSTPHTPPSRSAVQYFPSAKLKLNCNTDSASSNFARPTSRCPSSTSKLTNSSYKPSANSRRPLPPPSHRSSGHRTLSVSSKVSLPKPDTSNNNYLVRSAPSSKSIKSPVLSILLSLPPPSYSRHDKFLDSCTSGATKKASNAIVKPNQPPPTKLQPILEFPNISAPAPARAIQYRGPSPLRHALLECNLEDHPPFQTGSFRFEQFRITAASESKKHFGIRKNGNSMMKGTREKISGGKNSKVVRIVSEPPGAEFFIN</sequence>
<keyword evidence="3" id="KW-1185">Reference proteome</keyword>
<dbReference type="Proteomes" id="UP000053593">
    <property type="component" value="Unassembled WGS sequence"/>
</dbReference>
<evidence type="ECO:0000256" key="1">
    <source>
        <dbReference type="SAM" id="MobiDB-lite"/>
    </source>
</evidence>
<feature type="compositionally biased region" description="Polar residues" evidence="1">
    <location>
        <begin position="131"/>
        <end position="150"/>
    </location>
</feature>
<feature type="compositionally biased region" description="Polar residues" evidence="1">
    <location>
        <begin position="83"/>
        <end position="113"/>
    </location>
</feature>
<evidence type="ECO:0000313" key="3">
    <source>
        <dbReference type="Proteomes" id="UP000053593"/>
    </source>
</evidence>